<evidence type="ECO:0000256" key="13">
    <source>
        <dbReference type="ARBA" id="ARBA00023237"/>
    </source>
</evidence>
<dbReference type="InterPro" id="IPR037066">
    <property type="entry name" value="Plug_dom_sf"/>
</dbReference>
<dbReference type="PANTHER" id="PTHR32552">
    <property type="entry name" value="FERRICHROME IRON RECEPTOR-RELATED"/>
    <property type="match status" value="1"/>
</dbReference>
<gene>
    <name evidence="18" type="primary">cntO</name>
    <name evidence="18" type="ORF">DSM104440_01873</name>
</gene>
<keyword evidence="8" id="KW-0408">Iron</keyword>
<dbReference type="EMBL" id="CP053073">
    <property type="protein sequence ID" value="QJR15057.1"/>
    <property type="molecule type" value="Genomic_DNA"/>
</dbReference>
<dbReference type="PANTHER" id="PTHR32552:SF68">
    <property type="entry name" value="FERRICHROME OUTER MEMBRANE TRANSPORTER_PHAGE RECEPTOR"/>
    <property type="match status" value="1"/>
</dbReference>
<comment type="similarity">
    <text evidence="2 14 15">Belongs to the TonB-dependent receptor family.</text>
</comment>
<feature type="domain" description="TonB-dependent receptor plug" evidence="17">
    <location>
        <begin position="12"/>
        <end position="122"/>
    </location>
</feature>
<keyword evidence="9" id="KW-0406">Ion transport</keyword>
<reference evidence="18 19" key="1">
    <citation type="submission" date="2020-04" db="EMBL/GenBank/DDBJ databases">
        <title>Usitatibacter rugosus gen. nov., sp. nov. and Usitatibacter palustris sp. nov., novel members of Usitatibacteraceae fam. nov. within the order Nitrosomonadales isolated from soil.</title>
        <authorList>
            <person name="Huber K.J."/>
            <person name="Neumann-Schaal M."/>
            <person name="Geppert A."/>
            <person name="Luckner M."/>
            <person name="Wanner G."/>
            <person name="Overmann J."/>
        </authorList>
    </citation>
    <scope>NUCLEOTIDE SEQUENCE [LARGE SCALE GENOMIC DNA]</scope>
    <source>
        <strain evidence="18 19">Swamp67</strain>
    </source>
</reference>
<dbReference type="InterPro" id="IPR039426">
    <property type="entry name" value="TonB-dep_rcpt-like"/>
</dbReference>
<evidence type="ECO:0000256" key="3">
    <source>
        <dbReference type="ARBA" id="ARBA00022448"/>
    </source>
</evidence>
<accession>A0A6M4HAI4</accession>
<evidence type="ECO:0000259" key="17">
    <source>
        <dbReference type="Pfam" id="PF07715"/>
    </source>
</evidence>
<organism evidence="18 19">
    <name type="scientific">Usitatibacter palustris</name>
    <dbReference type="NCBI Taxonomy" id="2732487"/>
    <lineage>
        <taxon>Bacteria</taxon>
        <taxon>Pseudomonadati</taxon>
        <taxon>Pseudomonadota</taxon>
        <taxon>Betaproteobacteria</taxon>
        <taxon>Nitrosomonadales</taxon>
        <taxon>Usitatibacteraceae</taxon>
        <taxon>Usitatibacter</taxon>
    </lineage>
</organism>
<dbReference type="InterPro" id="IPR000531">
    <property type="entry name" value="Beta-barrel_TonB"/>
</dbReference>
<evidence type="ECO:0000256" key="10">
    <source>
        <dbReference type="ARBA" id="ARBA00023077"/>
    </source>
</evidence>
<evidence type="ECO:0000256" key="8">
    <source>
        <dbReference type="ARBA" id="ARBA00023004"/>
    </source>
</evidence>
<protein>
    <submittedName>
        <fullName evidence="18">Metal-pseudopaline receptor CntO</fullName>
    </submittedName>
</protein>
<keyword evidence="12 18" id="KW-0675">Receptor</keyword>
<evidence type="ECO:0000256" key="1">
    <source>
        <dbReference type="ARBA" id="ARBA00004571"/>
    </source>
</evidence>
<dbReference type="GO" id="GO:0015344">
    <property type="term" value="F:siderophore uptake transmembrane transporter activity"/>
    <property type="evidence" value="ECO:0007669"/>
    <property type="project" value="TreeGrafter"/>
</dbReference>
<feature type="domain" description="TonB-dependent receptor-like beta-barrel" evidence="16">
    <location>
        <begin position="225"/>
        <end position="621"/>
    </location>
</feature>
<dbReference type="FunCoup" id="A0A6M4HAI4">
    <property type="interactions" value="57"/>
</dbReference>
<dbReference type="InterPro" id="IPR036942">
    <property type="entry name" value="Beta-barrel_TonB_sf"/>
</dbReference>
<evidence type="ECO:0000313" key="18">
    <source>
        <dbReference type="EMBL" id="QJR15057.1"/>
    </source>
</evidence>
<dbReference type="SUPFAM" id="SSF56935">
    <property type="entry name" value="Porins"/>
    <property type="match status" value="1"/>
</dbReference>
<evidence type="ECO:0000256" key="6">
    <source>
        <dbReference type="ARBA" id="ARBA00022692"/>
    </source>
</evidence>
<keyword evidence="4 14" id="KW-1134">Transmembrane beta strand</keyword>
<dbReference type="Pfam" id="PF00593">
    <property type="entry name" value="TonB_dep_Rec_b-barrel"/>
    <property type="match status" value="1"/>
</dbReference>
<dbReference type="Pfam" id="PF07715">
    <property type="entry name" value="Plug"/>
    <property type="match status" value="1"/>
</dbReference>
<evidence type="ECO:0000313" key="19">
    <source>
        <dbReference type="Proteomes" id="UP000503096"/>
    </source>
</evidence>
<sequence length="658" mass="70537">MVTATRIPRAAATVPASIDVLEADALHAGRLQVNLSESLQRLPGVVANDRQNYAQDLQISIRGFGARSTFGVRGLRILVDGIPATMPDGQSQISHVDLGSAERIEVLRGPFSALYGNSSGGVVSVTTSPGPPVLEGHADAMFGSDNLRRFGARIGDGRGPFAYNASFLRFDTDGYRDHSAATRTGVNARLRIESGAATVVNIIGNAVDMPGTQDPLGLSRAQFEADPRSVDPAAITFNTRKSVDQQQIGLALDHDFANGHAMRVTAHAGHRRTQQFQAIPVAPQLNPTHPGGVIDLDRAYGGVDARWNWKGNVGNGSLSIVAGVNADRLEEDRRGFQNFVGTELGVLGALRRDETNRASETGQYVQAEWNPTERWTVIAGVRASQVGFRSSDRYVTAQNPDDSGDVDYRATTPVGGINWQATKALSLYATAGRGFETPTLNEIAYRPDGQSGPNLALRPAKSDHFEAGAKWSEGRWRATAAAFLVDTTDEIVVATNSGGRSTFRNAGTTRREGLELLASGEIAQGLDLFASWTSLKAAYREGFMPGNRLPGVPRTSGYAEIRWRANANFEAAIEARHAGAMKVDDANSDEAPAYTVAAVRIGGTWRSGGLVARAFVRVDNLFDRRYAGSVIVNEANARYFEPAPGRSFLAGISVDTPF</sequence>
<keyword evidence="6 14" id="KW-0812">Transmembrane</keyword>
<evidence type="ECO:0000259" key="16">
    <source>
        <dbReference type="Pfam" id="PF00593"/>
    </source>
</evidence>
<dbReference type="RefSeq" id="WP_212758292.1">
    <property type="nucleotide sequence ID" value="NZ_CP053073.1"/>
</dbReference>
<keyword evidence="3 14" id="KW-0813">Transport</keyword>
<dbReference type="InParanoid" id="A0A6M4HAI4"/>
<dbReference type="KEGG" id="upl:DSM104440_01873"/>
<dbReference type="Proteomes" id="UP000503096">
    <property type="component" value="Chromosome"/>
</dbReference>
<dbReference type="InterPro" id="IPR012910">
    <property type="entry name" value="Plug_dom"/>
</dbReference>
<evidence type="ECO:0000256" key="14">
    <source>
        <dbReference type="PROSITE-ProRule" id="PRU01360"/>
    </source>
</evidence>
<keyword evidence="11 14" id="KW-0472">Membrane</keyword>
<keyword evidence="19" id="KW-1185">Reference proteome</keyword>
<dbReference type="GO" id="GO:0009279">
    <property type="term" value="C:cell outer membrane"/>
    <property type="evidence" value="ECO:0007669"/>
    <property type="project" value="UniProtKB-SubCell"/>
</dbReference>
<name>A0A6M4HAI4_9PROT</name>
<keyword evidence="7" id="KW-0732">Signal</keyword>
<dbReference type="PROSITE" id="PS52016">
    <property type="entry name" value="TONB_DEPENDENT_REC_3"/>
    <property type="match status" value="1"/>
</dbReference>
<dbReference type="Gene3D" id="2.170.130.10">
    <property type="entry name" value="TonB-dependent receptor, plug domain"/>
    <property type="match status" value="1"/>
</dbReference>
<comment type="subcellular location">
    <subcellularLocation>
        <location evidence="1 14">Cell outer membrane</location>
        <topology evidence="1 14">Multi-pass membrane protein</topology>
    </subcellularLocation>
</comment>
<evidence type="ECO:0000256" key="9">
    <source>
        <dbReference type="ARBA" id="ARBA00023065"/>
    </source>
</evidence>
<keyword evidence="10 15" id="KW-0798">TonB box</keyword>
<keyword evidence="5" id="KW-0410">Iron transport</keyword>
<evidence type="ECO:0000256" key="2">
    <source>
        <dbReference type="ARBA" id="ARBA00009810"/>
    </source>
</evidence>
<evidence type="ECO:0000256" key="5">
    <source>
        <dbReference type="ARBA" id="ARBA00022496"/>
    </source>
</evidence>
<dbReference type="CDD" id="cd01347">
    <property type="entry name" value="ligand_gated_channel"/>
    <property type="match status" value="1"/>
</dbReference>
<evidence type="ECO:0000256" key="7">
    <source>
        <dbReference type="ARBA" id="ARBA00022729"/>
    </source>
</evidence>
<evidence type="ECO:0000256" key="12">
    <source>
        <dbReference type="ARBA" id="ARBA00023170"/>
    </source>
</evidence>
<dbReference type="AlphaFoldDB" id="A0A6M4HAI4"/>
<keyword evidence="13 14" id="KW-0998">Cell outer membrane</keyword>
<dbReference type="Gene3D" id="2.40.170.20">
    <property type="entry name" value="TonB-dependent receptor, beta-barrel domain"/>
    <property type="match status" value="1"/>
</dbReference>
<evidence type="ECO:0000256" key="4">
    <source>
        <dbReference type="ARBA" id="ARBA00022452"/>
    </source>
</evidence>
<evidence type="ECO:0000256" key="15">
    <source>
        <dbReference type="RuleBase" id="RU003357"/>
    </source>
</evidence>
<proteinExistence type="inferred from homology"/>
<evidence type="ECO:0000256" key="11">
    <source>
        <dbReference type="ARBA" id="ARBA00023136"/>
    </source>
</evidence>